<keyword evidence="2" id="KW-1185">Reference proteome</keyword>
<gene>
    <name evidence="1" type="ORF">MICPUCDRAFT_55066</name>
</gene>
<dbReference type="Proteomes" id="UP000001876">
    <property type="component" value="Unassembled WGS sequence"/>
</dbReference>
<sequence length="99" mass="10580">MDPRPSESMLAACAGRRPTILRVPDVPLGDGRDVALYSKAIAPTPASGEWRAVACATCASVVAGGAFRSLDPDAKDYLDEVRSIHWSPYDRVRVVNAVP</sequence>
<evidence type="ECO:0000313" key="1">
    <source>
        <dbReference type="EMBL" id="EEH59243.1"/>
    </source>
</evidence>
<accession>C1MJR5</accession>
<protein>
    <submittedName>
        <fullName evidence="1">Predicted protein</fullName>
    </submittedName>
</protein>
<dbReference type="GeneID" id="9681428"/>
<evidence type="ECO:0000313" key="2">
    <source>
        <dbReference type="Proteomes" id="UP000001876"/>
    </source>
</evidence>
<dbReference type="KEGG" id="mpp:MICPUCDRAFT_55066"/>
<name>C1MJR5_MICPC</name>
<dbReference type="AlphaFoldDB" id="C1MJR5"/>
<dbReference type="RefSeq" id="XP_003055867.1">
    <property type="nucleotide sequence ID" value="XM_003055821.1"/>
</dbReference>
<dbReference type="EMBL" id="GG663736">
    <property type="protein sequence ID" value="EEH59243.1"/>
    <property type="molecule type" value="Genomic_DNA"/>
</dbReference>
<proteinExistence type="predicted"/>
<reference evidence="1 2" key="1">
    <citation type="journal article" date="2009" name="Science">
        <title>Green evolution and dynamic adaptations revealed by genomes of the marine picoeukaryotes Micromonas.</title>
        <authorList>
            <person name="Worden A.Z."/>
            <person name="Lee J.H."/>
            <person name="Mock T."/>
            <person name="Rouze P."/>
            <person name="Simmons M.P."/>
            <person name="Aerts A.L."/>
            <person name="Allen A.E."/>
            <person name="Cuvelier M.L."/>
            <person name="Derelle E."/>
            <person name="Everett M.V."/>
            <person name="Foulon E."/>
            <person name="Grimwood J."/>
            <person name="Gundlach H."/>
            <person name="Henrissat B."/>
            <person name="Napoli C."/>
            <person name="McDonald S.M."/>
            <person name="Parker M.S."/>
            <person name="Rombauts S."/>
            <person name="Salamov A."/>
            <person name="Von Dassow P."/>
            <person name="Badger J.H."/>
            <person name="Coutinho P.M."/>
            <person name="Demir E."/>
            <person name="Dubchak I."/>
            <person name="Gentemann C."/>
            <person name="Eikrem W."/>
            <person name="Gready J.E."/>
            <person name="John U."/>
            <person name="Lanier W."/>
            <person name="Lindquist E.A."/>
            <person name="Lucas S."/>
            <person name="Mayer K.F."/>
            <person name="Moreau H."/>
            <person name="Not F."/>
            <person name="Otillar R."/>
            <person name="Panaud O."/>
            <person name="Pangilinan J."/>
            <person name="Paulsen I."/>
            <person name="Piegu B."/>
            <person name="Poliakov A."/>
            <person name="Robbens S."/>
            <person name="Schmutz J."/>
            <person name="Toulza E."/>
            <person name="Wyss T."/>
            <person name="Zelensky A."/>
            <person name="Zhou K."/>
            <person name="Armbrust E.V."/>
            <person name="Bhattacharya D."/>
            <person name="Goodenough U.W."/>
            <person name="Van de Peer Y."/>
            <person name="Grigoriev I.V."/>
        </authorList>
    </citation>
    <scope>NUCLEOTIDE SEQUENCE [LARGE SCALE GENOMIC DNA]</scope>
    <source>
        <strain evidence="1 2">CCMP1545</strain>
    </source>
</reference>
<organism evidence="2">
    <name type="scientific">Micromonas pusilla (strain CCMP1545)</name>
    <name type="common">Picoplanktonic green alga</name>
    <dbReference type="NCBI Taxonomy" id="564608"/>
    <lineage>
        <taxon>Eukaryota</taxon>
        <taxon>Viridiplantae</taxon>
        <taxon>Chlorophyta</taxon>
        <taxon>Mamiellophyceae</taxon>
        <taxon>Mamiellales</taxon>
        <taxon>Mamiellaceae</taxon>
        <taxon>Micromonas</taxon>
    </lineage>
</organism>